<dbReference type="Proteomes" id="UP000051096">
    <property type="component" value="Unassembled WGS sequence"/>
</dbReference>
<accession>A0A0S8GIC5</accession>
<organism evidence="3 4">
    <name type="scientific">candidate division WOR_3 bacterium SM23_60</name>
    <dbReference type="NCBI Taxonomy" id="1703780"/>
    <lineage>
        <taxon>Bacteria</taxon>
        <taxon>Bacteria division WOR-3</taxon>
    </lineage>
</organism>
<gene>
    <name evidence="3" type="ORF">AMJ87_03810</name>
</gene>
<dbReference type="EMBL" id="LJUO01000023">
    <property type="protein sequence ID" value="KPK72750.1"/>
    <property type="molecule type" value="Genomic_DNA"/>
</dbReference>
<dbReference type="Pfam" id="PF06206">
    <property type="entry name" value="CpeT"/>
    <property type="match status" value="1"/>
</dbReference>
<sequence>MKLCLLFFCGIALATVKGSDETLAAYPANLQRLASWMTGSFSSEEQAAQDTDYVDVRLHMVRIWKDRPDGYWLYVEQAVAWSLDKPYRQRIYQLTQLTDDLFLSRVYEIVEPLRFAGTWQHEKTLAQLTPDSLHLKKGCGIVLRKTTDGNFMGNTVGKECTTTLHGAQYTTAEVFISETTMITWDRGFDENGQQVWGAEKGGYVFKKVKNYSLE</sequence>
<comment type="similarity">
    <text evidence="1">Belongs to the CpcT/CpeT biliprotein lyase family.</text>
</comment>
<dbReference type="InterPro" id="IPR010404">
    <property type="entry name" value="CpcT/CpeT"/>
</dbReference>
<evidence type="ECO:0000256" key="2">
    <source>
        <dbReference type="ARBA" id="ARBA00023239"/>
    </source>
</evidence>
<evidence type="ECO:0008006" key="5">
    <source>
        <dbReference type="Google" id="ProtNLM"/>
    </source>
</evidence>
<reference evidence="3 4" key="1">
    <citation type="journal article" date="2015" name="Microbiome">
        <title>Genomic resolution of linkages in carbon, nitrogen, and sulfur cycling among widespread estuary sediment bacteria.</title>
        <authorList>
            <person name="Baker B.J."/>
            <person name="Lazar C.S."/>
            <person name="Teske A.P."/>
            <person name="Dick G.J."/>
        </authorList>
    </citation>
    <scope>NUCLEOTIDE SEQUENCE [LARGE SCALE GENOMIC DNA]</scope>
    <source>
        <strain evidence="3">SM23_60</strain>
    </source>
</reference>
<evidence type="ECO:0000313" key="4">
    <source>
        <dbReference type="Proteomes" id="UP000051096"/>
    </source>
</evidence>
<dbReference type="CDD" id="cd16338">
    <property type="entry name" value="CpcT"/>
    <property type="match status" value="1"/>
</dbReference>
<dbReference type="PANTHER" id="PTHR35137:SF1">
    <property type="entry name" value="CHROMOPHORE LYASE CRL, CHLOROPLASTIC"/>
    <property type="match status" value="1"/>
</dbReference>
<comment type="caution">
    <text evidence="3">The sequence shown here is derived from an EMBL/GenBank/DDBJ whole genome shotgun (WGS) entry which is preliminary data.</text>
</comment>
<name>A0A0S8GIC5_UNCW3</name>
<keyword evidence="2" id="KW-0456">Lyase</keyword>
<dbReference type="Gene3D" id="2.40.128.590">
    <property type="entry name" value="CpcT/CpeT domain"/>
    <property type="match status" value="1"/>
</dbReference>
<evidence type="ECO:0000313" key="3">
    <source>
        <dbReference type="EMBL" id="KPK72750.1"/>
    </source>
</evidence>
<dbReference type="PATRIC" id="fig|1703780.3.peg.1525"/>
<proteinExistence type="inferred from homology"/>
<dbReference type="InterPro" id="IPR038672">
    <property type="entry name" value="CpcT/CpeT_sf"/>
</dbReference>
<dbReference type="AlphaFoldDB" id="A0A0S8GIC5"/>
<protein>
    <recommendedName>
        <fullName evidence="5">Chromophore lyase CpcT/CpeT</fullName>
    </recommendedName>
</protein>
<dbReference type="HAMAP" id="MF_01460">
    <property type="entry name" value="Chrphore_lyase_CpxT"/>
    <property type="match status" value="1"/>
</dbReference>
<evidence type="ECO:0000256" key="1">
    <source>
        <dbReference type="ARBA" id="ARBA00008206"/>
    </source>
</evidence>
<dbReference type="PANTHER" id="PTHR35137">
    <property type="entry name" value="CHROMOPHORE LYASE CRL, CHLOROPLASTIC"/>
    <property type="match status" value="1"/>
</dbReference>
<dbReference type="GO" id="GO:0016829">
    <property type="term" value="F:lyase activity"/>
    <property type="evidence" value="ECO:0007669"/>
    <property type="project" value="UniProtKB-KW"/>
</dbReference>